<keyword evidence="5" id="KW-1185">Reference proteome</keyword>
<dbReference type="GO" id="GO:0005975">
    <property type="term" value="P:carbohydrate metabolic process"/>
    <property type="evidence" value="ECO:0007669"/>
    <property type="project" value="InterPro"/>
</dbReference>
<dbReference type="InterPro" id="IPR008928">
    <property type="entry name" value="6-hairpin_glycosidase_sf"/>
</dbReference>
<gene>
    <name evidence="4" type="ORF">BKA15_001530</name>
</gene>
<evidence type="ECO:0000313" key="5">
    <source>
        <dbReference type="Proteomes" id="UP000569914"/>
    </source>
</evidence>
<organism evidence="4 5">
    <name type="scientific">Microlunatus parietis</name>
    <dbReference type="NCBI Taxonomy" id="682979"/>
    <lineage>
        <taxon>Bacteria</taxon>
        <taxon>Bacillati</taxon>
        <taxon>Actinomycetota</taxon>
        <taxon>Actinomycetes</taxon>
        <taxon>Propionibacteriales</taxon>
        <taxon>Propionibacteriaceae</taxon>
        <taxon>Microlunatus</taxon>
    </lineage>
</organism>
<dbReference type="InterPro" id="IPR033803">
    <property type="entry name" value="CBD-like_Golvesin-Xly"/>
</dbReference>
<dbReference type="RefSeq" id="WP_179749491.1">
    <property type="nucleotide sequence ID" value="NZ_JACCBU010000001.1"/>
</dbReference>
<dbReference type="Pfam" id="PF25275">
    <property type="entry name" value="Golvesin_C"/>
    <property type="match status" value="1"/>
</dbReference>
<feature type="compositionally biased region" description="Polar residues" evidence="1">
    <location>
        <begin position="872"/>
        <end position="881"/>
    </location>
</feature>
<reference evidence="4 5" key="1">
    <citation type="submission" date="2020-07" db="EMBL/GenBank/DDBJ databases">
        <title>Sequencing the genomes of 1000 actinobacteria strains.</title>
        <authorList>
            <person name="Klenk H.-P."/>
        </authorList>
    </citation>
    <scope>NUCLEOTIDE SEQUENCE [LARGE SCALE GENOMIC DNA]</scope>
    <source>
        <strain evidence="4 5">DSM 22083</strain>
    </source>
</reference>
<dbReference type="EMBL" id="JACCBU010000001">
    <property type="protein sequence ID" value="NYE70201.1"/>
    <property type="molecule type" value="Genomic_DNA"/>
</dbReference>
<evidence type="ECO:0000313" key="4">
    <source>
        <dbReference type="EMBL" id="NYE70201.1"/>
    </source>
</evidence>
<comment type="caution">
    <text evidence="4">The sequence shown here is derived from an EMBL/GenBank/DDBJ whole genome shotgun (WGS) entry which is preliminary data.</text>
</comment>
<accession>A0A7Y9LBV0</accession>
<feature type="domain" description="Alpha-galactosidase NEW3" evidence="2">
    <location>
        <begin position="991"/>
        <end position="1063"/>
    </location>
</feature>
<evidence type="ECO:0008006" key="6">
    <source>
        <dbReference type="Google" id="ProtNLM"/>
    </source>
</evidence>
<evidence type="ECO:0000259" key="3">
    <source>
        <dbReference type="Pfam" id="PF25275"/>
    </source>
</evidence>
<evidence type="ECO:0000256" key="1">
    <source>
        <dbReference type="SAM" id="MobiDB-lite"/>
    </source>
</evidence>
<dbReference type="SUPFAM" id="SSF48208">
    <property type="entry name" value="Six-hairpin glycosidases"/>
    <property type="match status" value="1"/>
</dbReference>
<feature type="region of interest" description="Disordered" evidence="1">
    <location>
        <begin position="854"/>
        <end position="883"/>
    </location>
</feature>
<dbReference type="InterPro" id="IPR018905">
    <property type="entry name" value="A-galactase_NEW3"/>
</dbReference>
<evidence type="ECO:0000259" key="2">
    <source>
        <dbReference type="Pfam" id="PF10633"/>
    </source>
</evidence>
<sequence>MLTGAVLPPVLGASTASAEPQAGPAQAPLTDALRRLPKPNLEFREVARISNQAYRITFHEASWDAPGEGRLRTVVRDLAIATPDGWVTLTDPAHRFDEQWVVFTGEHPGGPAYYYGPLTTHWVAFDSVRKLSPTVVELRAGQPGRYDLVVRWNLDHGLPTLDHVLTAGREDHYLVGYQSFDTTDRDHVDEVLCGALQHAKVVYETPNALAAWELFTPAALLQRRLAGRDVSYGVFIPGDVMAFQHERQLGPHRQPYGMSLRNDDGALTPVAYAPHIGELTPLAAGQQRGFSFGVIAHPGPLYQAYDHLLRTEYDYRAYRQNVYDTSLTDTVHNITELIGIEPDGHDAEQFVPSFSGWWDRAKGFVDVENDQCVRTSTAGVLLGAHYLTHRGDDDLYQRRARQLLEYQLSRKGIGYTPIKGKAVYGDLTQYRVGQVPGDTVTLNGLDELTLRRNAGLRRIGRQLAVSGVVGQARHSFSVALAAAQLTGDDSYLDAARLLAERYIADEIDTPYTAVGSEVGFGYNYCRYWADLLILFEATGDERFLAGAYREAKRFVTQTEVRVVPDGTITVPQGHVIDSQFDWPGGALPDYPGTTPEPERVSAWMVSTSGLTFEQLSTFKVFSETNPNPGGGFVLNPCWAPFLLRLAHYVDDDLLADIADNLVVGRFTTYPGYYNRQFLASTLKPDFAVTGPPGLSGIYFHHAPAQLGLAMDYLFSEHFVRSGGKISFPGAFEANFVYFKFSVYGHRPGTCYGEDGVWPYLPKGLIKIDNPMINWLTGVGNESLYVSLTNSSTAAQQVTVDVGTELIKVEAPDGIEVVQHGTGATKRFRLKRGRTAATLTVPPKDHAALIFRNVSVPGHRPPVPSHQDHEAGSSHSQDTDPTSDFGLARGLLLVRPDLSGYDAYVQFDTETPTTLRYRIGDGPEQETPAKPFPYEWTIGVDDPAASFTYRLVNADLTTDPVTLKLPPAVTLITPDGDPASGEVEAPASTVAGGVSDVVLRIRNAGSAPLTGLTYALTVPDGWTSTPGDAPATVPARGTAEATFRVTAATTAAFGDVILTGRVGWSGGELTLRPATVAVRDGRGVISLRAEPEVMAKPGDSVRLTAGFYNAGPVATTGRLTLGGQPGWTIENSAVTVHLPPKAEASHTFVSHSPADAMAGGTFQFRVRLADIHTTTTRVKIADAGIIVHNETPYPDYRETGEWLPSSLAGWNQIRSRYSAEGVLGGTARWTPDLPADAEYDVAVWYPSNVETTTAAIYLVQHAAGTSEVVVDQRNQANTWFTIGRYRFAAGTESSVTLEVRNPGYHRASAVRFLQVG</sequence>
<dbReference type="Pfam" id="PF10633">
    <property type="entry name" value="NPCBM_assoc"/>
    <property type="match status" value="1"/>
</dbReference>
<feature type="domain" description="Golvesin/Xly CBD-like" evidence="3">
    <location>
        <begin position="1185"/>
        <end position="1311"/>
    </location>
</feature>
<protein>
    <recommendedName>
        <fullName evidence="6">NPCBM-associated, NEW3 domain of alpha-galactosidase</fullName>
    </recommendedName>
</protein>
<name>A0A7Y9LBV0_9ACTN</name>
<proteinExistence type="predicted"/>
<dbReference type="Proteomes" id="UP000569914">
    <property type="component" value="Unassembled WGS sequence"/>
</dbReference>